<keyword evidence="2" id="KW-0472">Membrane</keyword>
<dbReference type="AlphaFoldDB" id="A0A5J4NYF5"/>
<comment type="caution">
    <text evidence="3">The sequence shown here is derived from an EMBL/GenBank/DDBJ whole genome shotgun (WGS) entry which is preliminary data.</text>
</comment>
<dbReference type="Proteomes" id="UP000324629">
    <property type="component" value="Unassembled WGS sequence"/>
</dbReference>
<name>A0A5J4NYF5_9TREM</name>
<protein>
    <submittedName>
        <fullName evidence="3">Uncharacterized protein</fullName>
    </submittedName>
</protein>
<evidence type="ECO:0000256" key="2">
    <source>
        <dbReference type="SAM" id="Phobius"/>
    </source>
</evidence>
<dbReference type="EMBL" id="QNGE01000409">
    <property type="protein sequence ID" value="KAA3680564.1"/>
    <property type="molecule type" value="Genomic_DNA"/>
</dbReference>
<gene>
    <name evidence="3" type="ORF">DEA37_0004393</name>
</gene>
<feature type="transmembrane region" description="Helical" evidence="2">
    <location>
        <begin position="12"/>
        <end position="29"/>
    </location>
</feature>
<evidence type="ECO:0000313" key="4">
    <source>
        <dbReference type="Proteomes" id="UP000324629"/>
    </source>
</evidence>
<organism evidence="3 4">
    <name type="scientific">Paragonimus westermani</name>
    <dbReference type="NCBI Taxonomy" id="34504"/>
    <lineage>
        <taxon>Eukaryota</taxon>
        <taxon>Metazoa</taxon>
        <taxon>Spiralia</taxon>
        <taxon>Lophotrochozoa</taxon>
        <taxon>Platyhelminthes</taxon>
        <taxon>Trematoda</taxon>
        <taxon>Digenea</taxon>
        <taxon>Plagiorchiida</taxon>
        <taxon>Troglotremata</taxon>
        <taxon>Troglotrematidae</taxon>
        <taxon>Paragonimus</taxon>
    </lineage>
</organism>
<proteinExistence type="predicted"/>
<accession>A0A5J4NYF5</accession>
<keyword evidence="4" id="KW-1185">Reference proteome</keyword>
<keyword evidence="2" id="KW-0812">Transmembrane</keyword>
<feature type="compositionally biased region" description="Polar residues" evidence="1">
    <location>
        <begin position="688"/>
        <end position="698"/>
    </location>
</feature>
<feature type="region of interest" description="Disordered" evidence="1">
    <location>
        <begin position="684"/>
        <end position="717"/>
    </location>
</feature>
<feature type="transmembrane region" description="Helical" evidence="2">
    <location>
        <begin position="418"/>
        <end position="443"/>
    </location>
</feature>
<sequence length="717" mass="79624">MKINDRSRETVPWSIIAFYLLACHLWTIGRATLIGPEPSAFPIELQNRLAGLDGEIACDFNRQNTCGFKASPSGSWSFYQSRFELFEQLKKAAKAAENALLNSSLDANAENRTDIDLQELGFSSVVLPEKNYFPCSISPDRSQPVNTRVNPSQPPLVSLKWLVPWLRFAPFPVPATDGTTGTKVKQWSSEQLTTSGPSVFTTFSSLLACMHLNLRFPRNLISRVELSFMSNQTLQTYVNTVSPGAYRTSNLHIDWSLFTGSDSIPPDVWIELTVPIDVQSSLESSPTYYSRVNTSTESPPIVFNSNAITWIAYVVPTVVHLHATPGVCLDNFLVKPFVKWSVDSQLPACLRSLNWRDPRTGEIRMLLIDARGFAVGPTDDSSPSPTMVAKSDGPFLRLYGNRSDQFDQLSWIRFTGSFVLAVSITLLFLIFVLTVSFSIIMAYKSHRKSRPLGQSHNRNLSDNLLTESASPAKYSYAGLPSVDPEPSSTPCGESLFLNGTDTYRSGGDTRTEIHDAGVDVTNTSAVQLMRNWYFYRRKGNRIRARAGQLFNPTGHSLSQNCLPAPVLEIHRPELNSYDLVSRPIHRRNSTAAIPNHPWRQSLVLGVDANHQLITVPASYQSDSAPSTSQRPPHTVLGSQLDIIPETPSRHSQALSEAEATRLELAESVRRLGEQFACNVTPEPVECRTPSTIARSQLSTEEEFHSSPEPDSFMGRNP</sequence>
<keyword evidence="2" id="KW-1133">Transmembrane helix</keyword>
<evidence type="ECO:0000313" key="3">
    <source>
        <dbReference type="EMBL" id="KAA3680564.1"/>
    </source>
</evidence>
<evidence type="ECO:0000256" key="1">
    <source>
        <dbReference type="SAM" id="MobiDB-lite"/>
    </source>
</evidence>
<reference evidence="3 4" key="1">
    <citation type="journal article" date="2019" name="Gigascience">
        <title>Whole-genome sequence of the oriental lung fluke Paragonimus westermani.</title>
        <authorList>
            <person name="Oey H."/>
            <person name="Zakrzewski M."/>
            <person name="Narain K."/>
            <person name="Devi K.R."/>
            <person name="Agatsuma T."/>
            <person name="Nawaratna S."/>
            <person name="Gobert G.N."/>
            <person name="Jones M.K."/>
            <person name="Ragan M.A."/>
            <person name="McManus D.P."/>
            <person name="Krause L."/>
        </authorList>
    </citation>
    <scope>NUCLEOTIDE SEQUENCE [LARGE SCALE GENOMIC DNA]</scope>
    <source>
        <strain evidence="3 4">IND2009</strain>
    </source>
</reference>